<accession>A0A1U7JHA7</accession>
<dbReference type="PANTHER" id="PTHR42194:SF1">
    <property type="entry name" value="UPF0276 PROTEIN HI_1600"/>
    <property type="match status" value="1"/>
</dbReference>
<dbReference type="InterPro" id="IPR007801">
    <property type="entry name" value="MbnB/TglH/ChrH"/>
</dbReference>
<keyword evidence="3" id="KW-1185">Reference proteome</keyword>
<dbReference type="NCBIfam" id="NF003818">
    <property type="entry name" value="PRK05409.1"/>
    <property type="match status" value="1"/>
</dbReference>
<dbReference type="STRING" id="197461.A3843_10525"/>
<comment type="caution">
    <text evidence="2">The sequence shown here is derived from an EMBL/GenBank/DDBJ whole genome shotgun (WGS) entry which is preliminary data.</text>
</comment>
<name>A0A1U7JHA7_9HYPH</name>
<protein>
    <recommendedName>
        <fullName evidence="1">UPF0276 protein A3843_10525</fullName>
    </recommendedName>
</protein>
<evidence type="ECO:0000313" key="3">
    <source>
        <dbReference type="Proteomes" id="UP000185783"/>
    </source>
</evidence>
<dbReference type="PANTHER" id="PTHR42194">
    <property type="entry name" value="UPF0276 PROTEIN HI_1600"/>
    <property type="match status" value="1"/>
</dbReference>
<dbReference type="AlphaFoldDB" id="A0A1U7JHA7"/>
<reference evidence="2 3" key="1">
    <citation type="submission" date="2016-03" db="EMBL/GenBank/DDBJ databases">
        <title>Genome sequence of Nesiotobacter sp. nov., a moderately halophilic alphaproteobacterium isolated from the Yellow Sea, China.</title>
        <authorList>
            <person name="Zhang G."/>
            <person name="Zhang R."/>
        </authorList>
    </citation>
    <scope>NUCLEOTIDE SEQUENCE [LARGE SCALE GENOMIC DNA]</scope>
    <source>
        <strain evidence="2 3">WB1-6</strain>
    </source>
</reference>
<dbReference type="RefSeq" id="WP_036489046.1">
    <property type="nucleotide sequence ID" value="NZ_LVVZ01000015.1"/>
</dbReference>
<proteinExistence type="inferred from homology"/>
<comment type="similarity">
    <text evidence="1">Belongs to the UPF0276 family.</text>
</comment>
<dbReference type="EMBL" id="LVVZ01000015">
    <property type="protein sequence ID" value="OKL44136.1"/>
    <property type="molecule type" value="Genomic_DNA"/>
</dbReference>
<dbReference type="Proteomes" id="UP000185783">
    <property type="component" value="Unassembled WGS sequence"/>
</dbReference>
<dbReference type="InterPro" id="IPR036237">
    <property type="entry name" value="Xyl_isomerase-like_sf"/>
</dbReference>
<dbReference type="SUPFAM" id="SSF51658">
    <property type="entry name" value="Xylose isomerase-like"/>
    <property type="match status" value="1"/>
</dbReference>
<dbReference type="Pfam" id="PF05114">
    <property type="entry name" value="MbnB_TglH_ChrH"/>
    <property type="match status" value="1"/>
</dbReference>
<sequence length="294" mass="32561">MVDQQRVNAAVPHAVGVSLKADHYRHILDVKPSLGFFEVHAENYMGAGGPPHAYLEAIRAHYPLSLHGVGLSIGGPVPLNTKHLARLKQVHDRYEPGLFSEHLAWSTHQPAYYNDLLPLPYTESTLDQVAAHIDQVQQMLGRQMLLENPSTYVIFEDSTLEETEFLHRVVDRTGCGLLLDVNNVFVSATNSGRSADEYLAAFPVDHVGEIHLGGHAPDEDEHGHTLLIDAHDRAVADPVWLLFQGLVERIGAKPTLVEWDADVPAWPVLHEQAVRAQQILDNSAGQEVLHAKVR</sequence>
<dbReference type="Gene3D" id="3.20.20.150">
    <property type="entry name" value="Divalent-metal-dependent TIM barrel enzymes"/>
    <property type="match status" value="1"/>
</dbReference>
<evidence type="ECO:0000256" key="1">
    <source>
        <dbReference type="HAMAP-Rule" id="MF_00697"/>
    </source>
</evidence>
<evidence type="ECO:0000313" key="2">
    <source>
        <dbReference type="EMBL" id="OKL44136.1"/>
    </source>
</evidence>
<gene>
    <name evidence="2" type="ORF">A3843_10525</name>
</gene>
<organism evidence="2 3">
    <name type="scientific">Pseudovibrio exalbescens</name>
    <dbReference type="NCBI Taxonomy" id="197461"/>
    <lineage>
        <taxon>Bacteria</taxon>
        <taxon>Pseudomonadati</taxon>
        <taxon>Pseudomonadota</taxon>
        <taxon>Alphaproteobacteria</taxon>
        <taxon>Hyphomicrobiales</taxon>
        <taxon>Stappiaceae</taxon>
        <taxon>Pseudovibrio</taxon>
    </lineage>
</organism>
<dbReference type="HAMAP" id="MF_00697">
    <property type="entry name" value="UPF0276"/>
    <property type="match status" value="1"/>
</dbReference>